<gene>
    <name evidence="2" type="ORF">SAMN02745174_02448</name>
</gene>
<keyword evidence="3" id="KW-1185">Reference proteome</keyword>
<dbReference type="RefSeq" id="WP_159443644.1">
    <property type="nucleotide sequence ID" value="NZ_FUWX01000031.1"/>
</dbReference>
<protein>
    <submittedName>
        <fullName evidence="2">Uncharacterized protein</fullName>
    </submittedName>
</protein>
<accession>A0A1T4QTX0</accession>
<reference evidence="2 3" key="1">
    <citation type="submission" date="2017-02" db="EMBL/GenBank/DDBJ databases">
        <authorList>
            <person name="Peterson S.W."/>
        </authorList>
    </citation>
    <scope>NUCLEOTIDE SEQUENCE [LARGE SCALE GENOMIC DNA]</scope>
    <source>
        <strain evidence="2 3">ATCC 700028</strain>
    </source>
</reference>
<keyword evidence="1" id="KW-0472">Membrane</keyword>
<dbReference type="Proteomes" id="UP000191153">
    <property type="component" value="Unassembled WGS sequence"/>
</dbReference>
<keyword evidence="1" id="KW-0812">Transmembrane</keyword>
<evidence type="ECO:0000313" key="2">
    <source>
        <dbReference type="EMBL" id="SKA07106.1"/>
    </source>
</evidence>
<evidence type="ECO:0000256" key="1">
    <source>
        <dbReference type="SAM" id="Phobius"/>
    </source>
</evidence>
<keyword evidence="1" id="KW-1133">Transmembrane helix</keyword>
<feature type="transmembrane region" description="Helical" evidence="1">
    <location>
        <begin position="33"/>
        <end position="49"/>
    </location>
</feature>
<evidence type="ECO:0000313" key="3">
    <source>
        <dbReference type="Proteomes" id="UP000191153"/>
    </source>
</evidence>
<sequence>MQGLMSIFVIKYLKTLKSANLIRNIKYFDMTSLKIYGVTLIIIEAISYLNNTFFLKKNYIYSILITGLLPCAGILNILCIITFFNNNSLILLIALSISTGMFITIACTVYLANRINNKFIHLEVIKEIISYINSVIIIIFGILIVLLTI</sequence>
<organism evidence="2 3">
    <name type="scientific">Cetobacterium ceti</name>
    <dbReference type="NCBI Taxonomy" id="180163"/>
    <lineage>
        <taxon>Bacteria</taxon>
        <taxon>Fusobacteriati</taxon>
        <taxon>Fusobacteriota</taxon>
        <taxon>Fusobacteriia</taxon>
        <taxon>Fusobacteriales</taxon>
        <taxon>Fusobacteriaceae</taxon>
        <taxon>Cetobacterium</taxon>
    </lineage>
</organism>
<feature type="transmembrane region" description="Helical" evidence="1">
    <location>
        <begin position="61"/>
        <end position="84"/>
    </location>
</feature>
<feature type="transmembrane region" description="Helical" evidence="1">
    <location>
        <begin position="124"/>
        <end position="147"/>
    </location>
</feature>
<dbReference type="EMBL" id="FUWX01000031">
    <property type="protein sequence ID" value="SKA07106.1"/>
    <property type="molecule type" value="Genomic_DNA"/>
</dbReference>
<feature type="transmembrane region" description="Helical" evidence="1">
    <location>
        <begin position="90"/>
        <end position="112"/>
    </location>
</feature>
<proteinExistence type="predicted"/>
<name>A0A1T4QTX0_9FUSO</name>
<dbReference type="AlphaFoldDB" id="A0A1T4QTX0"/>